<dbReference type="Proteomes" id="UP000186176">
    <property type="component" value="Unassembled WGS sequence"/>
</dbReference>
<dbReference type="OrthoDB" id="341970at2759"/>
<name>A0A1J4MLG4_9CRYT</name>
<evidence type="ECO:0000313" key="3">
    <source>
        <dbReference type="EMBL" id="OII75030.1"/>
    </source>
</evidence>
<proteinExistence type="predicted"/>
<keyword evidence="2" id="KW-0732">Signal</keyword>
<keyword evidence="4" id="KW-1185">Reference proteome</keyword>
<dbReference type="VEuPathDB" id="CryptoDB:cubi_03140"/>
<feature type="compositionally biased region" description="Polar residues" evidence="1">
    <location>
        <begin position="164"/>
        <end position="177"/>
    </location>
</feature>
<reference evidence="3 4" key="1">
    <citation type="submission" date="2016-10" db="EMBL/GenBank/DDBJ databases">
        <title>Reductive evolution of mitochondrial metabolism and differential evolution of invasion-related proteins in Cryptosporidium.</title>
        <authorList>
            <person name="Liu S."/>
            <person name="Roellig D.M."/>
            <person name="Guo Y."/>
            <person name="Li N."/>
            <person name="Frace M.A."/>
            <person name="Tang K."/>
            <person name="Zhang L."/>
            <person name="Feng Y."/>
            <person name="Xiao L."/>
        </authorList>
    </citation>
    <scope>NUCLEOTIDE SEQUENCE [LARGE SCALE GENOMIC DNA]</scope>
    <source>
        <strain evidence="3">39726</strain>
    </source>
</reference>
<accession>A0A1J4MLG4</accession>
<evidence type="ECO:0000256" key="2">
    <source>
        <dbReference type="SAM" id="SignalP"/>
    </source>
</evidence>
<organism evidence="3 4">
    <name type="scientific">Cryptosporidium ubiquitum</name>
    <dbReference type="NCBI Taxonomy" id="857276"/>
    <lineage>
        <taxon>Eukaryota</taxon>
        <taxon>Sar</taxon>
        <taxon>Alveolata</taxon>
        <taxon>Apicomplexa</taxon>
        <taxon>Conoidasida</taxon>
        <taxon>Coccidia</taxon>
        <taxon>Eucoccidiorida</taxon>
        <taxon>Eimeriorina</taxon>
        <taxon>Cryptosporidiidae</taxon>
        <taxon>Cryptosporidium</taxon>
    </lineage>
</organism>
<protein>
    <recommendedName>
        <fullName evidence="5">Signal peptide-containing protein</fullName>
    </recommendedName>
</protein>
<dbReference type="GeneID" id="39979932"/>
<feature type="chain" id="PRO_5012068667" description="Signal peptide-containing protein" evidence="2">
    <location>
        <begin position="23"/>
        <end position="389"/>
    </location>
</feature>
<evidence type="ECO:0000313" key="4">
    <source>
        <dbReference type="Proteomes" id="UP000186176"/>
    </source>
</evidence>
<evidence type="ECO:0008006" key="5">
    <source>
        <dbReference type="Google" id="ProtNLM"/>
    </source>
</evidence>
<sequence length="389" mass="44958">MKISTGLGYLLLLVSQVLCVKAIHSGSPNYQRVYISRKKVPSRTPLPERFRGELYSDGSVDWLSSRRLNGGWTRWAPVSEARVPPHMVRQLKSQLVGIPRRTPQIYRERAISTSPEYSGLGVAPGSYFKPIQSTLHHSEKQFTWEEEDSSHEASPLYLQPISPIPNQTRRSYNPASGRQSVFQLPVIEKRPTPRDISHTYQDRRVFVSPEDELDMARYFEEQNTSPISNKRGIKQTLKEVFKTPLPELELVSPTIRKKAPKNVASPQSQNFQPFQTQQPSDYDLSRMQWRLFLTSFDPRLDNVRIIKPIPPLGMKLSKTVTDCTEYYYKAFKLQYLSISGIMYSKKISRSVNDSINKELKQWCSGMMVNWYRQLQKMGLIVPKPGRFNR</sequence>
<feature type="region of interest" description="Disordered" evidence="1">
    <location>
        <begin position="156"/>
        <end position="177"/>
    </location>
</feature>
<evidence type="ECO:0000256" key="1">
    <source>
        <dbReference type="SAM" id="MobiDB-lite"/>
    </source>
</evidence>
<dbReference type="EMBL" id="LRBP01000006">
    <property type="protein sequence ID" value="OII75030.1"/>
    <property type="molecule type" value="Genomic_DNA"/>
</dbReference>
<gene>
    <name evidence="3" type="ORF">cubi_03140</name>
</gene>
<dbReference type="RefSeq" id="XP_028876160.1">
    <property type="nucleotide sequence ID" value="XM_029020153.1"/>
</dbReference>
<comment type="caution">
    <text evidence="3">The sequence shown here is derived from an EMBL/GenBank/DDBJ whole genome shotgun (WGS) entry which is preliminary data.</text>
</comment>
<dbReference type="AlphaFoldDB" id="A0A1J4MLG4"/>
<feature type="signal peptide" evidence="2">
    <location>
        <begin position="1"/>
        <end position="22"/>
    </location>
</feature>